<proteinExistence type="predicted"/>
<reference evidence="1" key="1">
    <citation type="submission" date="2021-06" db="EMBL/GenBank/DDBJ databases">
        <authorList>
            <person name="Kallberg Y."/>
            <person name="Tangrot J."/>
            <person name="Rosling A."/>
        </authorList>
    </citation>
    <scope>NUCLEOTIDE SEQUENCE</scope>
    <source>
        <strain evidence="1">FL130A</strain>
    </source>
</reference>
<name>A0A9N9JAY6_9GLOM</name>
<protein>
    <submittedName>
        <fullName evidence="1">10840_t:CDS:1</fullName>
    </submittedName>
</protein>
<evidence type="ECO:0000313" key="1">
    <source>
        <dbReference type="EMBL" id="CAG8772979.1"/>
    </source>
</evidence>
<dbReference type="OrthoDB" id="10523167at2759"/>
<dbReference type="AlphaFoldDB" id="A0A9N9JAY6"/>
<dbReference type="Proteomes" id="UP000789508">
    <property type="component" value="Unassembled WGS sequence"/>
</dbReference>
<accession>A0A9N9JAY6</accession>
<sequence>YIKIMVKKTLSEWLEEAISKGHINYLEYNNFTKPTKIVALKCLKLEANIELDEKIVKDFVNE</sequence>
<dbReference type="EMBL" id="CAJVPS010053707">
    <property type="protein sequence ID" value="CAG8772979.1"/>
    <property type="molecule type" value="Genomic_DNA"/>
</dbReference>
<keyword evidence="2" id="KW-1185">Reference proteome</keyword>
<organism evidence="1 2">
    <name type="scientific">Ambispora leptoticha</name>
    <dbReference type="NCBI Taxonomy" id="144679"/>
    <lineage>
        <taxon>Eukaryota</taxon>
        <taxon>Fungi</taxon>
        <taxon>Fungi incertae sedis</taxon>
        <taxon>Mucoromycota</taxon>
        <taxon>Glomeromycotina</taxon>
        <taxon>Glomeromycetes</taxon>
        <taxon>Archaeosporales</taxon>
        <taxon>Ambisporaceae</taxon>
        <taxon>Ambispora</taxon>
    </lineage>
</organism>
<feature type="non-terminal residue" evidence="1">
    <location>
        <position position="62"/>
    </location>
</feature>
<feature type="non-terminal residue" evidence="1">
    <location>
        <position position="1"/>
    </location>
</feature>
<comment type="caution">
    <text evidence="1">The sequence shown here is derived from an EMBL/GenBank/DDBJ whole genome shotgun (WGS) entry which is preliminary data.</text>
</comment>
<gene>
    <name evidence="1" type="ORF">ALEPTO_LOCUS14247</name>
</gene>
<evidence type="ECO:0000313" key="2">
    <source>
        <dbReference type="Proteomes" id="UP000789508"/>
    </source>
</evidence>